<keyword evidence="8" id="KW-0067">ATP-binding</keyword>
<keyword evidence="10 13" id="KW-0324">Glycolysis</keyword>
<keyword evidence="7 13" id="KW-0418">Kinase</keyword>
<evidence type="ECO:0000256" key="3">
    <source>
        <dbReference type="ARBA" id="ARBA00012142"/>
    </source>
</evidence>
<dbReference type="SUPFAM" id="SSF52935">
    <property type="entry name" value="PK C-terminal domain-like"/>
    <property type="match status" value="1"/>
</dbReference>
<dbReference type="InterPro" id="IPR015813">
    <property type="entry name" value="Pyrv/PenolPyrv_kinase-like_dom"/>
</dbReference>
<comment type="similarity">
    <text evidence="2 13">Belongs to the pyruvate kinase family.</text>
</comment>
<gene>
    <name evidence="16" type="ORF">UY58_C0004G0005</name>
</gene>
<dbReference type="EC" id="2.7.1.40" evidence="3 12"/>
<dbReference type="Gene3D" id="3.20.20.60">
    <property type="entry name" value="Phosphoenolpyruvate-binding domains"/>
    <property type="match status" value="1"/>
</dbReference>
<evidence type="ECO:0000256" key="8">
    <source>
        <dbReference type="ARBA" id="ARBA00022840"/>
    </source>
</evidence>
<dbReference type="NCBIfam" id="TIGR01064">
    <property type="entry name" value="pyruv_kin"/>
    <property type="match status" value="1"/>
</dbReference>
<feature type="domain" description="Pyruvate kinase C-terminal" evidence="15">
    <location>
        <begin position="392"/>
        <end position="490"/>
    </location>
</feature>
<comment type="pathway">
    <text evidence="1 13">Carbohydrate degradation; glycolysis; pyruvate from D-glyceraldehyde 3-phosphate: step 5/5.</text>
</comment>
<name>A0A0G1WF07_9BACT</name>
<evidence type="ECO:0000259" key="14">
    <source>
        <dbReference type="Pfam" id="PF00224"/>
    </source>
</evidence>
<evidence type="ECO:0000256" key="5">
    <source>
        <dbReference type="ARBA" id="ARBA00022723"/>
    </source>
</evidence>
<dbReference type="Proteomes" id="UP000033982">
    <property type="component" value="Unassembled WGS sequence"/>
</dbReference>
<evidence type="ECO:0000259" key="15">
    <source>
        <dbReference type="Pfam" id="PF02887"/>
    </source>
</evidence>
<dbReference type="InterPro" id="IPR015806">
    <property type="entry name" value="Pyrv_Knase_insert_dom_sf"/>
</dbReference>
<dbReference type="PANTHER" id="PTHR11817">
    <property type="entry name" value="PYRUVATE KINASE"/>
    <property type="match status" value="1"/>
</dbReference>
<dbReference type="UniPathway" id="UPA00109">
    <property type="reaction ID" value="UER00188"/>
</dbReference>
<reference evidence="16 17" key="1">
    <citation type="journal article" date="2015" name="Nature">
        <title>rRNA introns, odd ribosomes, and small enigmatic genomes across a large radiation of phyla.</title>
        <authorList>
            <person name="Brown C.T."/>
            <person name="Hug L.A."/>
            <person name="Thomas B.C."/>
            <person name="Sharon I."/>
            <person name="Castelle C.J."/>
            <person name="Singh A."/>
            <person name="Wilkins M.J."/>
            <person name="Williams K.H."/>
            <person name="Banfield J.F."/>
        </authorList>
    </citation>
    <scope>NUCLEOTIDE SEQUENCE [LARGE SCALE GENOMIC DNA]</scope>
</reference>
<evidence type="ECO:0000256" key="6">
    <source>
        <dbReference type="ARBA" id="ARBA00022741"/>
    </source>
</evidence>
<keyword evidence="9 13" id="KW-0460">Magnesium</keyword>
<evidence type="ECO:0000256" key="13">
    <source>
        <dbReference type="RuleBase" id="RU000504"/>
    </source>
</evidence>
<evidence type="ECO:0000256" key="9">
    <source>
        <dbReference type="ARBA" id="ARBA00022842"/>
    </source>
</evidence>
<evidence type="ECO:0000256" key="7">
    <source>
        <dbReference type="ARBA" id="ARBA00022777"/>
    </source>
</evidence>
<evidence type="ECO:0000256" key="10">
    <source>
        <dbReference type="ARBA" id="ARBA00023152"/>
    </source>
</evidence>
<keyword evidence="11 16" id="KW-0670">Pyruvate</keyword>
<keyword evidence="4 13" id="KW-0808">Transferase</keyword>
<dbReference type="PRINTS" id="PR01050">
    <property type="entry name" value="PYRUVTKNASE"/>
</dbReference>
<sequence length="504" mass="54968">MKRTKIVCTLGPASEDPATIEALVKAGCNVVRLNMSHGDYDWHECAIKNVRAAAKKTGEPVAIVLDLQGPKVRLGEVHNSQFTIHSGDRVVFTTSKVVIPRSHKATRNPVGKSMGSFTAFRMTSSKIPIAMPNFHKYVRRGSHLLIADGTIECVVERVVGHDIQTKIILGGELKSHKGIAIAGVSLPLPSLTAKDKRDVQWARVQDIDFVALSFVKRVEDVRALRKKLSFGPRRNTKAKLWMPAIIVKIETREAVRNFNEILCEADGVMIARGDLALATSPEEVPIIQKEIIEKCRQSSVPVIVATEMLASMEHSPRPTRAEASDVANAVIDHTDAVMLSGESATGQYPVETVATMAHIIKKTEQSRFDNLPIDPRLSLGDKRFSFGQGETEIALAASVLARTKGAAAIVASSLTGHIGRLLSSYRSEIFLFIGSPIPHVVRELNLSWGVRPFYVPKAKTMDALLKYLLAHARQSGLKKGSKAVFVGSKKLAPHASDLLGTQIL</sequence>
<dbReference type="GO" id="GO:0000287">
    <property type="term" value="F:magnesium ion binding"/>
    <property type="evidence" value="ECO:0007669"/>
    <property type="project" value="UniProtKB-UniRule"/>
</dbReference>
<proteinExistence type="inferred from homology"/>
<dbReference type="InterPro" id="IPR040442">
    <property type="entry name" value="Pyrv_kinase-like_dom_sf"/>
</dbReference>
<dbReference type="EMBL" id="LCQN01000004">
    <property type="protein sequence ID" value="KKW17381.1"/>
    <property type="molecule type" value="Genomic_DNA"/>
</dbReference>
<dbReference type="AlphaFoldDB" id="A0A0G1WF07"/>
<dbReference type="InterPro" id="IPR001697">
    <property type="entry name" value="Pyr_Knase"/>
</dbReference>
<dbReference type="Gene3D" id="3.40.1380.20">
    <property type="entry name" value="Pyruvate kinase, C-terminal domain"/>
    <property type="match status" value="1"/>
</dbReference>
<comment type="caution">
    <text evidence="16">The sequence shown here is derived from an EMBL/GenBank/DDBJ whole genome shotgun (WGS) entry which is preliminary data.</text>
</comment>
<protein>
    <recommendedName>
        <fullName evidence="3 12">Pyruvate kinase</fullName>
        <ecNumber evidence="3 12">2.7.1.40</ecNumber>
    </recommendedName>
</protein>
<dbReference type="InterPro" id="IPR015793">
    <property type="entry name" value="Pyrv_Knase_brl"/>
</dbReference>
<dbReference type="Pfam" id="PF00224">
    <property type="entry name" value="PK"/>
    <property type="match status" value="1"/>
</dbReference>
<accession>A0A0G1WF07</accession>
<evidence type="ECO:0000256" key="2">
    <source>
        <dbReference type="ARBA" id="ARBA00008663"/>
    </source>
</evidence>
<dbReference type="InterPro" id="IPR036918">
    <property type="entry name" value="Pyrv_Knase_C_sf"/>
</dbReference>
<dbReference type="GO" id="GO:0004743">
    <property type="term" value="F:pyruvate kinase activity"/>
    <property type="evidence" value="ECO:0007669"/>
    <property type="project" value="UniProtKB-UniRule"/>
</dbReference>
<dbReference type="GO" id="GO:0005524">
    <property type="term" value="F:ATP binding"/>
    <property type="evidence" value="ECO:0007669"/>
    <property type="project" value="UniProtKB-KW"/>
</dbReference>
<evidence type="ECO:0000256" key="11">
    <source>
        <dbReference type="ARBA" id="ARBA00023317"/>
    </source>
</evidence>
<evidence type="ECO:0000256" key="12">
    <source>
        <dbReference type="NCBIfam" id="TIGR01064"/>
    </source>
</evidence>
<evidence type="ECO:0000256" key="4">
    <source>
        <dbReference type="ARBA" id="ARBA00022679"/>
    </source>
</evidence>
<dbReference type="Pfam" id="PF02887">
    <property type="entry name" value="PK_C"/>
    <property type="match status" value="1"/>
</dbReference>
<evidence type="ECO:0000313" key="17">
    <source>
        <dbReference type="Proteomes" id="UP000033982"/>
    </source>
</evidence>
<keyword evidence="6" id="KW-0547">Nucleotide-binding</keyword>
<dbReference type="InterPro" id="IPR011037">
    <property type="entry name" value="Pyrv_Knase-like_insert_dom_sf"/>
</dbReference>
<dbReference type="InterPro" id="IPR015795">
    <property type="entry name" value="Pyrv_Knase_C"/>
</dbReference>
<organism evidence="16 17">
    <name type="scientific">Candidatus Magasanikbacteria bacterium GW2011_GWA2_50_22</name>
    <dbReference type="NCBI Taxonomy" id="1619043"/>
    <lineage>
        <taxon>Bacteria</taxon>
        <taxon>Candidatus Magasanikiibacteriota</taxon>
    </lineage>
</organism>
<dbReference type="PATRIC" id="fig|1619043.3.peg.169"/>
<keyword evidence="5" id="KW-0479">Metal-binding</keyword>
<evidence type="ECO:0000256" key="1">
    <source>
        <dbReference type="ARBA" id="ARBA00004997"/>
    </source>
</evidence>
<dbReference type="NCBIfam" id="NF004491">
    <property type="entry name" value="PRK05826.1"/>
    <property type="match status" value="1"/>
</dbReference>
<dbReference type="SUPFAM" id="SSF50800">
    <property type="entry name" value="PK beta-barrel domain-like"/>
    <property type="match status" value="1"/>
</dbReference>
<dbReference type="SUPFAM" id="SSF51621">
    <property type="entry name" value="Phosphoenolpyruvate/pyruvate domain"/>
    <property type="match status" value="1"/>
</dbReference>
<dbReference type="Gene3D" id="2.40.33.10">
    <property type="entry name" value="PK beta-barrel domain-like"/>
    <property type="match status" value="1"/>
</dbReference>
<comment type="catalytic activity">
    <reaction evidence="13">
        <text>pyruvate + ATP = phosphoenolpyruvate + ADP + H(+)</text>
        <dbReference type="Rhea" id="RHEA:18157"/>
        <dbReference type="ChEBI" id="CHEBI:15361"/>
        <dbReference type="ChEBI" id="CHEBI:15378"/>
        <dbReference type="ChEBI" id="CHEBI:30616"/>
        <dbReference type="ChEBI" id="CHEBI:58702"/>
        <dbReference type="ChEBI" id="CHEBI:456216"/>
        <dbReference type="EC" id="2.7.1.40"/>
    </reaction>
</comment>
<dbReference type="GO" id="GO:0030955">
    <property type="term" value="F:potassium ion binding"/>
    <property type="evidence" value="ECO:0007669"/>
    <property type="project" value="UniProtKB-UniRule"/>
</dbReference>
<evidence type="ECO:0000313" key="16">
    <source>
        <dbReference type="EMBL" id="KKW17381.1"/>
    </source>
</evidence>
<dbReference type="GO" id="GO:0016301">
    <property type="term" value="F:kinase activity"/>
    <property type="evidence" value="ECO:0007669"/>
    <property type="project" value="UniProtKB-KW"/>
</dbReference>
<feature type="domain" description="Pyruvate kinase barrel" evidence="14">
    <location>
        <begin position="1"/>
        <end position="353"/>
    </location>
</feature>